<feature type="transmembrane region" description="Helical" evidence="17">
    <location>
        <begin position="286"/>
        <end position="313"/>
    </location>
</feature>
<feature type="transmembrane region" description="Helical" evidence="17">
    <location>
        <begin position="60"/>
        <end position="83"/>
    </location>
</feature>
<evidence type="ECO:0000256" key="9">
    <source>
        <dbReference type="ARBA" id="ARBA00022967"/>
    </source>
</evidence>
<dbReference type="EMBL" id="KX688549">
    <property type="protein sequence ID" value="AOY40914.1"/>
    <property type="molecule type" value="Genomic_DNA"/>
</dbReference>
<evidence type="ECO:0000256" key="17">
    <source>
        <dbReference type="RuleBase" id="RU003403"/>
    </source>
</evidence>
<evidence type="ECO:0000256" key="8">
    <source>
        <dbReference type="ARBA" id="ARBA00022792"/>
    </source>
</evidence>
<feature type="domain" description="NADH:quinone oxidoreductase/Mrp antiporter transmembrane" evidence="18">
    <location>
        <begin position="25"/>
        <end position="296"/>
    </location>
</feature>
<keyword evidence="5" id="KW-0813">Transport</keyword>
<evidence type="ECO:0000256" key="5">
    <source>
        <dbReference type="ARBA" id="ARBA00022448"/>
    </source>
</evidence>
<gene>
    <name evidence="19" type="primary">ND2</name>
</gene>
<organism evidence="19">
    <name type="scientific">Cipangopaludina cathayensis</name>
    <dbReference type="NCBI Taxonomy" id="570432"/>
    <lineage>
        <taxon>Eukaryota</taxon>
        <taxon>Metazoa</taxon>
        <taxon>Spiralia</taxon>
        <taxon>Lophotrochozoa</taxon>
        <taxon>Mollusca</taxon>
        <taxon>Gastropoda</taxon>
        <taxon>Caenogastropoda</taxon>
        <taxon>Architaenioglossa</taxon>
        <taxon>Viviparoidea</taxon>
        <taxon>Viviparidae</taxon>
        <taxon>Cipangopaludina</taxon>
    </lineage>
</organism>
<keyword evidence="14 17" id="KW-0496">Mitochondrion</keyword>
<dbReference type="Pfam" id="PF00361">
    <property type="entry name" value="Proton_antipo_M"/>
    <property type="match status" value="1"/>
</dbReference>
<dbReference type="GO" id="GO:0008137">
    <property type="term" value="F:NADH dehydrogenase (ubiquinone) activity"/>
    <property type="evidence" value="ECO:0007669"/>
    <property type="project" value="UniProtKB-EC"/>
</dbReference>
<feature type="transmembrane region" description="Helical" evidence="17">
    <location>
        <begin position="246"/>
        <end position="266"/>
    </location>
</feature>
<dbReference type="InterPro" id="IPR050175">
    <property type="entry name" value="Complex_I_Subunit_2"/>
</dbReference>
<keyword evidence="13 17" id="KW-0830">Ubiquinone</keyword>
<evidence type="ECO:0000256" key="13">
    <source>
        <dbReference type="ARBA" id="ARBA00023075"/>
    </source>
</evidence>
<dbReference type="InterPro" id="IPR003917">
    <property type="entry name" value="NADH_UbQ_OxRdtase_chain2"/>
</dbReference>
<reference evidence="19" key="1">
    <citation type="submission" date="2016-08" db="EMBL/GenBank/DDBJ databases">
        <title>Cipangopaludina cathayensis mitochondrion, complete genome.</title>
        <authorList>
            <person name="Mu X."/>
            <person name="Hu Y."/>
            <person name="Luo D."/>
            <person name="Gu D."/>
            <person name="Xu M."/>
            <person name="Yang Y."/>
            <person name="Luo J."/>
        </authorList>
    </citation>
    <scope>NUCLEOTIDE SEQUENCE</scope>
</reference>
<evidence type="ECO:0000256" key="11">
    <source>
        <dbReference type="ARBA" id="ARBA00022989"/>
    </source>
</evidence>
<comment type="function">
    <text evidence="17">Core subunit of the mitochondrial membrane respiratory chain NADH dehydrogenase (Complex I) which catalyzes electron transfer from NADH through the respiratory chain, using ubiquinone as an electron acceptor. Essential for the catalytic activity and assembly of complex I.</text>
</comment>
<dbReference type="PANTHER" id="PTHR46552">
    <property type="entry name" value="NADH-UBIQUINONE OXIDOREDUCTASE CHAIN 2"/>
    <property type="match status" value="1"/>
</dbReference>
<evidence type="ECO:0000256" key="2">
    <source>
        <dbReference type="ARBA" id="ARBA00007012"/>
    </source>
</evidence>
<geneLocation type="mitochondrion" evidence="19"/>
<protein>
    <recommendedName>
        <fullName evidence="4 17">NADH-ubiquinone oxidoreductase chain 2</fullName>
        <ecNumber evidence="3 17">7.1.1.2</ecNumber>
    </recommendedName>
</protein>
<evidence type="ECO:0000256" key="12">
    <source>
        <dbReference type="ARBA" id="ARBA00023027"/>
    </source>
</evidence>
<dbReference type="GO" id="GO:0006120">
    <property type="term" value="P:mitochondrial electron transport, NADH to ubiquinone"/>
    <property type="evidence" value="ECO:0007669"/>
    <property type="project" value="InterPro"/>
</dbReference>
<keyword evidence="11 17" id="KW-1133">Transmembrane helix</keyword>
<evidence type="ECO:0000256" key="14">
    <source>
        <dbReference type="ARBA" id="ARBA00023128"/>
    </source>
</evidence>
<dbReference type="EC" id="7.1.1.2" evidence="3 17"/>
<accession>A0A1D9CQV0</accession>
<keyword evidence="7 17" id="KW-0812">Transmembrane</keyword>
<keyword evidence="9 17" id="KW-1278">Translocase</keyword>
<dbReference type="InterPro" id="IPR001750">
    <property type="entry name" value="ND/Mrp_TM"/>
</dbReference>
<evidence type="ECO:0000256" key="15">
    <source>
        <dbReference type="ARBA" id="ARBA00023136"/>
    </source>
</evidence>
<dbReference type="AlphaFoldDB" id="A0A1D9CQV0"/>
<feature type="transmembrane region" description="Helical" evidence="17">
    <location>
        <begin position="95"/>
        <end position="120"/>
    </location>
</feature>
<dbReference type="PANTHER" id="PTHR46552:SF1">
    <property type="entry name" value="NADH-UBIQUINONE OXIDOREDUCTASE CHAIN 2"/>
    <property type="match status" value="1"/>
</dbReference>
<feature type="transmembrane region" description="Helical" evidence="17">
    <location>
        <begin position="214"/>
        <end position="239"/>
    </location>
</feature>
<feature type="transmembrane region" description="Helical" evidence="17">
    <location>
        <begin position="188"/>
        <end position="208"/>
    </location>
</feature>
<comment type="similarity">
    <text evidence="2 17">Belongs to the complex I subunit 2 family.</text>
</comment>
<evidence type="ECO:0000256" key="1">
    <source>
        <dbReference type="ARBA" id="ARBA00004448"/>
    </source>
</evidence>
<feature type="transmembrane region" description="Helical" evidence="17">
    <location>
        <begin position="325"/>
        <end position="345"/>
    </location>
</feature>
<evidence type="ECO:0000256" key="10">
    <source>
        <dbReference type="ARBA" id="ARBA00022982"/>
    </source>
</evidence>
<feature type="transmembrane region" description="Helical" evidence="17">
    <location>
        <begin position="127"/>
        <end position="150"/>
    </location>
</feature>
<keyword evidence="8 17" id="KW-0999">Mitochondrion inner membrane</keyword>
<keyword evidence="10 17" id="KW-0249">Electron transport</keyword>
<feature type="transmembrane region" description="Helical" evidence="17">
    <location>
        <begin position="156"/>
        <end position="176"/>
    </location>
</feature>
<evidence type="ECO:0000256" key="4">
    <source>
        <dbReference type="ARBA" id="ARBA00021008"/>
    </source>
</evidence>
<comment type="catalytic activity">
    <reaction evidence="16 17">
        <text>a ubiquinone + NADH + 5 H(+)(in) = a ubiquinol + NAD(+) + 4 H(+)(out)</text>
        <dbReference type="Rhea" id="RHEA:29091"/>
        <dbReference type="Rhea" id="RHEA-COMP:9565"/>
        <dbReference type="Rhea" id="RHEA-COMP:9566"/>
        <dbReference type="ChEBI" id="CHEBI:15378"/>
        <dbReference type="ChEBI" id="CHEBI:16389"/>
        <dbReference type="ChEBI" id="CHEBI:17976"/>
        <dbReference type="ChEBI" id="CHEBI:57540"/>
        <dbReference type="ChEBI" id="CHEBI:57945"/>
        <dbReference type="EC" id="7.1.1.2"/>
    </reaction>
</comment>
<name>A0A1D9CQV0_9CAEN</name>
<keyword evidence="6 17" id="KW-0679">Respiratory chain</keyword>
<feature type="transmembrane region" description="Helical" evidence="17">
    <location>
        <begin position="7"/>
        <end position="24"/>
    </location>
</feature>
<sequence>MLNMPLNYLFLVMMIFGTIFSISSVHWLSIWVGLELNLIGFLPILVYGKNIGESEAGTKYFIVQAMGSSFLMFSSLVLFSYTFSWEILGMLDFEYFLWSMLFLMMGLFMKIGMFPFHFWFPGVMSGLSWLSCLLLITWQKVAPVFLVSMLMEAVGVIWLLLMVCIMSCGSAVVGGFGGMNQSQVRSLLAYSSIGHMGWIVFSLCQSCYNMKVYFLIYVVISLCLFIVLWCSNATLMISLNNFIKCLFIDFSIILMFLSLSGLPPLLGFVAKWNVFVSISNFYMCGFILLLIFGSIMSLFYYLSLFFIFFVNIYNKIIGKEIFMNFNLISLVLLINLLGGFIMLMFDFYDFI</sequence>
<dbReference type="GO" id="GO:0005743">
    <property type="term" value="C:mitochondrial inner membrane"/>
    <property type="evidence" value="ECO:0007669"/>
    <property type="project" value="UniProtKB-SubCell"/>
</dbReference>
<evidence type="ECO:0000259" key="18">
    <source>
        <dbReference type="Pfam" id="PF00361"/>
    </source>
</evidence>
<evidence type="ECO:0000256" key="3">
    <source>
        <dbReference type="ARBA" id="ARBA00012944"/>
    </source>
</evidence>
<evidence type="ECO:0000256" key="6">
    <source>
        <dbReference type="ARBA" id="ARBA00022660"/>
    </source>
</evidence>
<proteinExistence type="inferred from homology"/>
<evidence type="ECO:0000313" key="19">
    <source>
        <dbReference type="EMBL" id="AOY40914.1"/>
    </source>
</evidence>
<keyword evidence="12 17" id="KW-0520">NAD</keyword>
<evidence type="ECO:0000256" key="16">
    <source>
        <dbReference type="ARBA" id="ARBA00049551"/>
    </source>
</evidence>
<feature type="transmembrane region" description="Helical" evidence="17">
    <location>
        <begin position="30"/>
        <end position="48"/>
    </location>
</feature>
<keyword evidence="15 17" id="KW-0472">Membrane</keyword>
<comment type="subcellular location">
    <subcellularLocation>
        <location evidence="1 17">Mitochondrion inner membrane</location>
        <topology evidence="1 17">Multi-pass membrane protein</topology>
    </subcellularLocation>
</comment>
<dbReference type="PRINTS" id="PR01436">
    <property type="entry name" value="NADHDHGNASE2"/>
</dbReference>
<evidence type="ECO:0000256" key="7">
    <source>
        <dbReference type="ARBA" id="ARBA00022692"/>
    </source>
</evidence>